<name>A0ABU4JX73_9CLOT</name>
<accession>A0ABU4JX73</accession>
<dbReference type="InterPro" id="IPR011123">
    <property type="entry name" value="Y_Y_Y"/>
</dbReference>
<proteinExistence type="predicted"/>
<comment type="caution">
    <text evidence="2">The sequence shown here is derived from an EMBL/GenBank/DDBJ whole genome shotgun (WGS) entry which is preliminary data.</text>
</comment>
<protein>
    <submittedName>
        <fullName evidence="2">Triple tyrosine motif-containing protein</fullName>
    </submittedName>
</protein>
<organism evidence="2 3">
    <name type="scientific">Clostridium tanneri</name>
    <dbReference type="NCBI Taxonomy" id="3037988"/>
    <lineage>
        <taxon>Bacteria</taxon>
        <taxon>Bacillati</taxon>
        <taxon>Bacillota</taxon>
        <taxon>Clostridia</taxon>
        <taxon>Eubacteriales</taxon>
        <taxon>Clostridiaceae</taxon>
        <taxon>Clostridium</taxon>
    </lineage>
</organism>
<dbReference type="Pfam" id="PF07495">
    <property type="entry name" value="Y_Y_Y"/>
    <property type="match status" value="5"/>
</dbReference>
<feature type="domain" description="Two component regulator three Y" evidence="1">
    <location>
        <begin position="409"/>
        <end position="475"/>
    </location>
</feature>
<feature type="domain" description="Two component regulator three Y" evidence="1">
    <location>
        <begin position="28"/>
        <end position="91"/>
    </location>
</feature>
<dbReference type="NCBIfam" id="NF010681">
    <property type="entry name" value="PRK14081.1"/>
    <property type="match status" value="1"/>
</dbReference>
<evidence type="ECO:0000259" key="1">
    <source>
        <dbReference type="Pfam" id="PF07495"/>
    </source>
</evidence>
<dbReference type="Proteomes" id="UP001281656">
    <property type="component" value="Unassembled WGS sequence"/>
</dbReference>
<evidence type="ECO:0000313" key="3">
    <source>
        <dbReference type="Proteomes" id="UP001281656"/>
    </source>
</evidence>
<gene>
    <name evidence="2" type="ORF">P8V03_16510</name>
</gene>
<keyword evidence="3" id="KW-1185">Reference proteome</keyword>
<evidence type="ECO:0000313" key="2">
    <source>
        <dbReference type="EMBL" id="MDW8802750.1"/>
    </source>
</evidence>
<sequence length="667" mass="77285">MNELTISCNLESPQEKNTKIAISIINNLEEDLLYKYMIGSNGTWDTLKDFSEENSAEWIPEEDGKYIIMIQGKRKDGDKSFDYVSRVDYIIGKSEGKLINSVSLDQYELRIGDKLNLFVDTDKVLLMFRYCLKVKDDWEIIKDYSADNTLSWVAKFEGKGELLVECKNIDSESNCDDFKIVEFEVLPLKEIEIISFKCLTSELVEDSELIFKVEASYEEGRNILYKFLRISSNGEVKCVQDYSTKKVVSYIETNSGDYKLLCLAKDMYSTNSFDTRAVINFKVKKYKELIIKSFTGDLSSPQLVDTPITLKADVIGGKELLYRYIVEGEYTEDSGYIRSNTYIWRGKVSGEYKIKLWAKDKSFEGNYEVEECFDFVIDEQSEEPVAINDVLIDKKDRVLVNEKIQVIVNASGGTDLRYSFIVSRNNEELDRIDYGTCNWMNFMPKEQGQYKLEIMVKDRYSDREYDCHELISIEVLDYIPASLDHVIFSLGEYHVVGDRINLNVITQNSKEVLVNYVLKINNHKVEETDFVKEKGYVFTPKCNGIYTVEIFAKSVKSNKPFDCKKEVKIEVHEAFPVTNTKVTCDKVKFSCNESITFTVHSEGGKDVVYEFYLMEKGDWNLVQNYSKKNYYTFIPFSKDEYKILVLAKSQQSKVSYEDYDTFAFLVE</sequence>
<feature type="domain" description="Two component regulator three Y" evidence="1">
    <location>
        <begin position="507"/>
        <end position="571"/>
    </location>
</feature>
<dbReference type="RefSeq" id="WP_318799021.1">
    <property type="nucleotide sequence ID" value="NZ_JARUJP010000027.1"/>
</dbReference>
<reference evidence="2 3" key="1">
    <citation type="submission" date="2023-04" db="EMBL/GenBank/DDBJ databases">
        <title>Clostridium tannerae sp. nov., isolated from the fecal material of an alpaca.</title>
        <authorList>
            <person name="Miller S."/>
            <person name="Hendry M."/>
            <person name="King J."/>
            <person name="Sankaranarayanan K."/>
            <person name="Lawson P.A."/>
        </authorList>
    </citation>
    <scope>NUCLEOTIDE SEQUENCE [LARGE SCALE GENOMIC DNA]</scope>
    <source>
        <strain evidence="2 3">A1-XYC3</strain>
    </source>
</reference>
<feature type="domain" description="Two component regulator three Y" evidence="1">
    <location>
        <begin position="316"/>
        <end position="377"/>
    </location>
</feature>
<feature type="domain" description="Two component regulator three Y" evidence="1">
    <location>
        <begin position="216"/>
        <end position="284"/>
    </location>
</feature>
<dbReference type="EMBL" id="JARUJP010000027">
    <property type="protein sequence ID" value="MDW8802750.1"/>
    <property type="molecule type" value="Genomic_DNA"/>
</dbReference>